<feature type="transmembrane region" description="Helical" evidence="6">
    <location>
        <begin position="492"/>
        <end position="508"/>
    </location>
</feature>
<feature type="transmembrane region" description="Helical" evidence="6">
    <location>
        <begin position="250"/>
        <end position="271"/>
    </location>
</feature>
<reference evidence="8" key="1">
    <citation type="journal article" date="2020" name="BMC Genomics">
        <title>Correction to: Identification and distribution of gene clusters required for synthesis of sphingolipid metabolism inhibitors in diverse species of the filamentous fungus Fusarium.</title>
        <authorList>
            <person name="Kim H.S."/>
            <person name="Lohmar J.M."/>
            <person name="Busman M."/>
            <person name="Brown D.W."/>
            <person name="Naumann T.A."/>
            <person name="Divon H.H."/>
            <person name="Lysoe E."/>
            <person name="Uhlig S."/>
            <person name="Proctor R.H."/>
        </authorList>
    </citation>
    <scope>NUCLEOTIDE SEQUENCE</scope>
    <source>
        <strain evidence="8">NRRL 22465</strain>
    </source>
</reference>
<accession>A0A8H4UFR2</accession>
<dbReference type="EMBL" id="JABEYC010000643">
    <property type="protein sequence ID" value="KAF4975419.1"/>
    <property type="molecule type" value="Genomic_DNA"/>
</dbReference>
<evidence type="ECO:0000313" key="8">
    <source>
        <dbReference type="EMBL" id="KAF4975419.1"/>
    </source>
</evidence>
<dbReference type="GO" id="GO:0008271">
    <property type="term" value="F:secondary active sulfate transmembrane transporter activity"/>
    <property type="evidence" value="ECO:0007669"/>
    <property type="project" value="InterPro"/>
</dbReference>
<dbReference type="PANTHER" id="PTHR11814">
    <property type="entry name" value="SULFATE TRANSPORTER"/>
    <property type="match status" value="1"/>
</dbReference>
<evidence type="ECO:0000256" key="6">
    <source>
        <dbReference type="SAM" id="Phobius"/>
    </source>
</evidence>
<feature type="region of interest" description="Disordered" evidence="5">
    <location>
        <begin position="614"/>
        <end position="638"/>
    </location>
</feature>
<dbReference type="Gene3D" id="3.30.750.24">
    <property type="entry name" value="STAS domain"/>
    <property type="match status" value="1"/>
</dbReference>
<feature type="transmembrane region" description="Helical" evidence="6">
    <location>
        <begin position="207"/>
        <end position="230"/>
    </location>
</feature>
<evidence type="ECO:0000256" key="3">
    <source>
        <dbReference type="ARBA" id="ARBA00022989"/>
    </source>
</evidence>
<evidence type="ECO:0000256" key="1">
    <source>
        <dbReference type="ARBA" id="ARBA00004141"/>
    </source>
</evidence>
<dbReference type="Proteomes" id="UP000635477">
    <property type="component" value="Unassembled WGS sequence"/>
</dbReference>
<keyword evidence="4 6" id="KW-0472">Membrane</keyword>
<dbReference type="PROSITE" id="PS01130">
    <property type="entry name" value="SLC26A"/>
    <property type="match status" value="1"/>
</dbReference>
<dbReference type="AlphaFoldDB" id="A0A8H4UFR2"/>
<dbReference type="InterPro" id="IPR018045">
    <property type="entry name" value="S04_transporter_CS"/>
</dbReference>
<evidence type="ECO:0000256" key="2">
    <source>
        <dbReference type="ARBA" id="ARBA00022692"/>
    </source>
</evidence>
<keyword evidence="2 6" id="KW-0812">Transmembrane</keyword>
<keyword evidence="9" id="KW-1185">Reference proteome</keyword>
<dbReference type="InterPro" id="IPR002645">
    <property type="entry name" value="STAS_dom"/>
</dbReference>
<keyword evidence="3 6" id="KW-1133">Transmembrane helix</keyword>
<feature type="domain" description="STAS" evidence="7">
    <location>
        <begin position="574"/>
        <end position="703"/>
    </location>
</feature>
<sequence length="821" mass="89286">MSGRATTALGHGLAYILGIKLEDENADARDQTTRGESVLSVQSNTSFYEREPTSTEWLQKRIPSPKELAEYGASLFPFLTWTGHYNLQWFAGDLVAGLTIGCVVVPQSMAYSMLARLEPQFGLYSSFIGGLIYWIFGTSKDISIGPVAVLSTIVGNVVQDIQSSGQDVPAHVIASALSIIAGCIVLAIGLLRCGWIADLVSITSLSAFMTGSAITICVGQLPALLGLSGFSNRDTPYRILVNTLKHLVHARLDAVVGLSALTTLYLIRLCFTTAAERFPKSRRLLFFANTMRTVFVILVSTIISWLVNMHRQDDPLFEILGTIPKGFQSIGAPKITSELISDFVPYLPATVVVLLVEHIAISKSIGRVNNYAIDPSQEMVAIGMTNLIGPLFGAYPSTGSFSRSAIQSKAGARTPAAGIITGLVVLLATYLLTAVFFYIPSAALAAVIIHAVGDLVTHPNTVYQFWRVSPIEVFIFFTGVVVSIFAQIEDGLYATFCLSGSVLIYRILKAKGRFLGKVKVHSVIGDHVIGDDHRQLVGPYDTFENPETSARNVFLPLGHGDGSNPEVEVDHPYPGIFIYRFSEGFSYPNANSALDYLTNFILAKTRRSIPEAFECPGERPWNNPGPRKSAKRPAGSDPDAGLPTLKAVIMDFSSVNNVDITSVQRLIDTRNKLDPYAAPDGVDWHFACINNKWTKRALVSAGFGIPYKPDEEGSQRRWKSIFSVAEIGGQDSAAALAQEASFHAFTQNHTDPTEEETLIGGFSPRQSYGAISPAELEKQRRRGAVVHGLDRPFFHVDLTSALQSAIANVEERTDPRVTASD</sequence>
<reference evidence="8" key="2">
    <citation type="submission" date="2020-05" db="EMBL/GenBank/DDBJ databases">
        <authorList>
            <person name="Kim H.-S."/>
            <person name="Proctor R.H."/>
            <person name="Brown D.W."/>
        </authorList>
    </citation>
    <scope>NUCLEOTIDE SEQUENCE</scope>
    <source>
        <strain evidence="8">NRRL 22465</strain>
    </source>
</reference>
<dbReference type="PROSITE" id="PS50801">
    <property type="entry name" value="STAS"/>
    <property type="match status" value="1"/>
</dbReference>
<evidence type="ECO:0000259" key="7">
    <source>
        <dbReference type="PROSITE" id="PS50801"/>
    </source>
</evidence>
<evidence type="ECO:0000256" key="4">
    <source>
        <dbReference type="ARBA" id="ARBA00023136"/>
    </source>
</evidence>
<name>A0A8H4UFR2_9HYPO</name>
<dbReference type="InterPro" id="IPR001902">
    <property type="entry name" value="SLC26A/SulP_fam"/>
</dbReference>
<feature type="transmembrane region" description="Helical" evidence="6">
    <location>
        <begin position="468"/>
        <end position="486"/>
    </location>
</feature>
<dbReference type="GO" id="GO:0016020">
    <property type="term" value="C:membrane"/>
    <property type="evidence" value="ECO:0007669"/>
    <property type="project" value="UniProtKB-SubCell"/>
</dbReference>
<comment type="subcellular location">
    <subcellularLocation>
        <location evidence="1">Membrane</location>
        <topology evidence="1">Multi-pass membrane protein</topology>
    </subcellularLocation>
</comment>
<dbReference type="FunFam" id="3.30.750.24:FF:000024">
    <property type="entry name" value="Sulfate permease 2"/>
    <property type="match status" value="1"/>
</dbReference>
<dbReference type="Pfam" id="PF00916">
    <property type="entry name" value="Sulfate_transp"/>
    <property type="match status" value="1"/>
</dbReference>
<comment type="caution">
    <text evidence="8">The sequence shown here is derived from an EMBL/GenBank/DDBJ whole genome shotgun (WGS) entry which is preliminary data.</text>
</comment>
<dbReference type="CDD" id="cd07042">
    <property type="entry name" value="STAS_SulP_like_sulfate_transporter"/>
    <property type="match status" value="1"/>
</dbReference>
<gene>
    <name evidence="8" type="ORF">FZEAL_7798</name>
</gene>
<dbReference type="InterPro" id="IPR036513">
    <property type="entry name" value="STAS_dom_sf"/>
</dbReference>
<protein>
    <recommendedName>
        <fullName evidence="7">STAS domain-containing protein</fullName>
    </recommendedName>
</protein>
<dbReference type="InterPro" id="IPR011547">
    <property type="entry name" value="SLC26A/SulP_dom"/>
</dbReference>
<proteinExistence type="predicted"/>
<feature type="transmembrane region" description="Helical" evidence="6">
    <location>
        <begin position="172"/>
        <end position="195"/>
    </location>
</feature>
<evidence type="ECO:0000256" key="5">
    <source>
        <dbReference type="SAM" id="MobiDB-lite"/>
    </source>
</evidence>
<dbReference type="OrthoDB" id="288203at2759"/>
<feature type="transmembrane region" description="Helical" evidence="6">
    <location>
        <begin position="117"/>
        <end position="136"/>
    </location>
</feature>
<evidence type="ECO:0000313" key="9">
    <source>
        <dbReference type="Proteomes" id="UP000635477"/>
    </source>
</evidence>
<dbReference type="NCBIfam" id="TIGR00815">
    <property type="entry name" value="sulP"/>
    <property type="match status" value="1"/>
</dbReference>
<organism evidence="8 9">
    <name type="scientific">Fusarium zealandicum</name>
    <dbReference type="NCBI Taxonomy" id="1053134"/>
    <lineage>
        <taxon>Eukaryota</taxon>
        <taxon>Fungi</taxon>
        <taxon>Dikarya</taxon>
        <taxon>Ascomycota</taxon>
        <taxon>Pezizomycotina</taxon>
        <taxon>Sordariomycetes</taxon>
        <taxon>Hypocreomycetidae</taxon>
        <taxon>Hypocreales</taxon>
        <taxon>Nectriaceae</taxon>
        <taxon>Fusarium</taxon>
        <taxon>Fusarium staphyleae species complex</taxon>
    </lineage>
</organism>
<feature type="transmembrane region" description="Helical" evidence="6">
    <location>
        <begin position="283"/>
        <end position="307"/>
    </location>
</feature>